<dbReference type="SUPFAM" id="SSF56219">
    <property type="entry name" value="DNase I-like"/>
    <property type="match status" value="1"/>
</dbReference>
<evidence type="ECO:0000313" key="1">
    <source>
        <dbReference type="EMBL" id="KAG1801730.1"/>
    </source>
</evidence>
<dbReference type="GeneID" id="64623722"/>
<dbReference type="AlphaFoldDB" id="A0A9P7DSG3"/>
<evidence type="ECO:0008006" key="3">
    <source>
        <dbReference type="Google" id="ProtNLM"/>
    </source>
</evidence>
<gene>
    <name evidence="1" type="ORF">BJ212DRAFT_1250008</name>
</gene>
<dbReference type="Gene3D" id="3.60.10.10">
    <property type="entry name" value="Endonuclease/exonuclease/phosphatase"/>
    <property type="match status" value="1"/>
</dbReference>
<dbReference type="InterPro" id="IPR036691">
    <property type="entry name" value="Endo/exonu/phosph_ase_sf"/>
</dbReference>
<reference evidence="1" key="1">
    <citation type="journal article" date="2020" name="New Phytol.">
        <title>Comparative genomics reveals dynamic genome evolution in host specialist ectomycorrhizal fungi.</title>
        <authorList>
            <person name="Lofgren L.A."/>
            <person name="Nguyen N.H."/>
            <person name="Vilgalys R."/>
            <person name="Ruytinx J."/>
            <person name="Liao H.L."/>
            <person name="Branco S."/>
            <person name="Kuo A."/>
            <person name="LaButti K."/>
            <person name="Lipzen A."/>
            <person name="Andreopoulos W."/>
            <person name="Pangilinan J."/>
            <person name="Riley R."/>
            <person name="Hundley H."/>
            <person name="Na H."/>
            <person name="Barry K."/>
            <person name="Grigoriev I.V."/>
            <person name="Stajich J.E."/>
            <person name="Kennedy P.G."/>
        </authorList>
    </citation>
    <scope>NUCLEOTIDE SEQUENCE</scope>
    <source>
        <strain evidence="1">MN1</strain>
    </source>
</reference>
<dbReference type="OrthoDB" id="2840473at2759"/>
<proteinExistence type="predicted"/>
<organism evidence="1 2">
    <name type="scientific">Suillus subaureus</name>
    <dbReference type="NCBI Taxonomy" id="48587"/>
    <lineage>
        <taxon>Eukaryota</taxon>
        <taxon>Fungi</taxon>
        <taxon>Dikarya</taxon>
        <taxon>Basidiomycota</taxon>
        <taxon>Agaricomycotina</taxon>
        <taxon>Agaricomycetes</taxon>
        <taxon>Agaricomycetidae</taxon>
        <taxon>Boletales</taxon>
        <taxon>Suillineae</taxon>
        <taxon>Suillaceae</taxon>
        <taxon>Suillus</taxon>
    </lineage>
</organism>
<dbReference type="EMBL" id="JABBWG010000092">
    <property type="protein sequence ID" value="KAG1801730.1"/>
    <property type="molecule type" value="Genomic_DNA"/>
</dbReference>
<keyword evidence="2" id="KW-1185">Reference proteome</keyword>
<sequence length="85" mass="9813">KDYDIVIIQEPFVDILGNTKASPDWNVVYPTQKYSHQDRTCAVILINKCINMSNWRQLPFPSYDVTVVQLNGAFGKITIFNIYDD</sequence>
<accession>A0A9P7DSG3</accession>
<dbReference type="RefSeq" id="XP_041186092.1">
    <property type="nucleotide sequence ID" value="XM_041329705.1"/>
</dbReference>
<dbReference type="Proteomes" id="UP000807769">
    <property type="component" value="Unassembled WGS sequence"/>
</dbReference>
<protein>
    <recommendedName>
        <fullName evidence="3">Endonuclease/exonuclease/phosphatase domain-containing protein</fullName>
    </recommendedName>
</protein>
<feature type="non-terminal residue" evidence="1">
    <location>
        <position position="1"/>
    </location>
</feature>
<comment type="caution">
    <text evidence="1">The sequence shown here is derived from an EMBL/GenBank/DDBJ whole genome shotgun (WGS) entry which is preliminary data.</text>
</comment>
<feature type="non-terminal residue" evidence="1">
    <location>
        <position position="85"/>
    </location>
</feature>
<evidence type="ECO:0000313" key="2">
    <source>
        <dbReference type="Proteomes" id="UP000807769"/>
    </source>
</evidence>
<name>A0A9P7DSG3_9AGAM</name>